<evidence type="ECO:0000256" key="1">
    <source>
        <dbReference type="SAM" id="Coils"/>
    </source>
</evidence>
<organism evidence="2 3">
    <name type="scientific">Pholiota conissans</name>
    <dbReference type="NCBI Taxonomy" id="109636"/>
    <lineage>
        <taxon>Eukaryota</taxon>
        <taxon>Fungi</taxon>
        <taxon>Dikarya</taxon>
        <taxon>Basidiomycota</taxon>
        <taxon>Agaricomycotina</taxon>
        <taxon>Agaricomycetes</taxon>
        <taxon>Agaricomycetidae</taxon>
        <taxon>Agaricales</taxon>
        <taxon>Agaricineae</taxon>
        <taxon>Strophariaceae</taxon>
        <taxon>Pholiota</taxon>
    </lineage>
</organism>
<dbReference type="Gene3D" id="1.20.1280.50">
    <property type="match status" value="1"/>
</dbReference>
<dbReference type="AlphaFoldDB" id="A0A9P6CLU4"/>
<reference evidence="2" key="1">
    <citation type="submission" date="2020-11" db="EMBL/GenBank/DDBJ databases">
        <authorList>
            <consortium name="DOE Joint Genome Institute"/>
            <person name="Ahrendt S."/>
            <person name="Riley R."/>
            <person name="Andreopoulos W."/>
            <person name="Labutti K."/>
            <person name="Pangilinan J."/>
            <person name="Ruiz-Duenas F.J."/>
            <person name="Barrasa J.M."/>
            <person name="Sanchez-Garcia M."/>
            <person name="Camarero S."/>
            <person name="Miyauchi S."/>
            <person name="Serrano A."/>
            <person name="Linde D."/>
            <person name="Babiker R."/>
            <person name="Drula E."/>
            <person name="Ayuso-Fernandez I."/>
            <person name="Pacheco R."/>
            <person name="Padilla G."/>
            <person name="Ferreira P."/>
            <person name="Barriuso J."/>
            <person name="Kellner H."/>
            <person name="Castanera R."/>
            <person name="Alfaro M."/>
            <person name="Ramirez L."/>
            <person name="Pisabarro A.G."/>
            <person name="Kuo A."/>
            <person name="Tritt A."/>
            <person name="Lipzen A."/>
            <person name="He G."/>
            <person name="Yan M."/>
            <person name="Ng V."/>
            <person name="Cullen D."/>
            <person name="Martin F."/>
            <person name="Rosso M.-N."/>
            <person name="Henrissat B."/>
            <person name="Hibbett D."/>
            <person name="Martinez A.T."/>
            <person name="Grigoriev I.V."/>
        </authorList>
    </citation>
    <scope>NUCLEOTIDE SEQUENCE</scope>
    <source>
        <strain evidence="2">CIRM-BRFM 674</strain>
    </source>
</reference>
<dbReference type="InterPro" id="IPR032675">
    <property type="entry name" value="LRR_dom_sf"/>
</dbReference>
<dbReference type="EMBL" id="MU155777">
    <property type="protein sequence ID" value="KAF9471022.1"/>
    <property type="molecule type" value="Genomic_DNA"/>
</dbReference>
<dbReference type="OrthoDB" id="3365698at2759"/>
<feature type="coiled-coil region" evidence="1">
    <location>
        <begin position="35"/>
        <end position="62"/>
    </location>
</feature>
<keyword evidence="1" id="KW-0175">Coiled coil</keyword>
<sequence length="736" mass="82922">MFIDSTPCRYCNYLPDGEYICDRTNPNACHPCKKLMEMEDKVKEIRLTLVGLESKRQELKTQANHHHDRLIHRLPPEISGEIFAWCIPEDVYKKRVQYQQNPAKSTLYPSLIISNVCKRWQTIAWSTPRLWKTIALYAPLPSLTAVEGWIQRAGQLSLSIYIHLQWPLSEHNERVAIDLIGLLNRYSTRWLEVTCEGPSTLFSAFQSGEGGLPQLRNIIFDNTDGVTDILIELKPADLNLLSISEIDPAAFQFGWQSLTELEIRNIFDSETETIEALRRAPNLTKCTIEIYGITERLPNGFIHFSCLEDLEIIASDSITFLDDLVAPSLKTLILRPGKDADTENFDYTPLLGFLRNSGCSLDGLSLTFNASISDPRKLASICEKIPTLQHLSLNFCYMMSDGIIISSLLGLLAQSSTVDGKKTPQHLPALRSLHLELETSGLENDILLQSTVAKFDATSLKRILSLEDAGVKWRIEYGRDKFDLIDLALDQNGPLSETASSSVPTSTKIADRWRLAKAQLESFARAGPPTRSLCDRCLNPTTFTIKTIQFAHKSQCMLEKLTFLQDAYLPAEEVTAICDGLLMLQHFSACLCHIDMEVPKLAILAHLAMFSTVDGVGKFPYHLALRGDWSPLSSARARYKDQGRGNEPVHMFSARLVGIETLRGGLFSHHTIYPDTLSMAMRSRFRANELFSSRRDRIMLEPKYLFVDVSYFSAVLNMNESSKTRGKKQSNSTKLT</sequence>
<name>A0A9P6CLU4_9AGAR</name>
<comment type="caution">
    <text evidence="2">The sequence shown here is derived from an EMBL/GenBank/DDBJ whole genome shotgun (WGS) entry which is preliminary data.</text>
</comment>
<protein>
    <recommendedName>
        <fullName evidence="4">F-box domain-containing protein</fullName>
    </recommendedName>
</protein>
<evidence type="ECO:0008006" key="4">
    <source>
        <dbReference type="Google" id="ProtNLM"/>
    </source>
</evidence>
<proteinExistence type="predicted"/>
<keyword evidence="3" id="KW-1185">Reference proteome</keyword>
<evidence type="ECO:0000313" key="2">
    <source>
        <dbReference type="EMBL" id="KAF9471022.1"/>
    </source>
</evidence>
<dbReference type="Gene3D" id="3.80.10.10">
    <property type="entry name" value="Ribonuclease Inhibitor"/>
    <property type="match status" value="1"/>
</dbReference>
<accession>A0A9P6CLU4</accession>
<gene>
    <name evidence="2" type="ORF">BDN70DRAFT_979143</name>
</gene>
<evidence type="ECO:0000313" key="3">
    <source>
        <dbReference type="Proteomes" id="UP000807469"/>
    </source>
</evidence>
<dbReference type="Proteomes" id="UP000807469">
    <property type="component" value="Unassembled WGS sequence"/>
</dbReference>
<dbReference type="SUPFAM" id="SSF52047">
    <property type="entry name" value="RNI-like"/>
    <property type="match status" value="1"/>
</dbReference>